<comment type="similarity">
    <text evidence="1">Belongs to the UPF0758 family.</text>
</comment>
<sequence>MKSSSQKEQLENMMKKPFPKRRVEVIRLLMVKEGRMLYGMHRFSKPEEAVDMVRPLFVMADREMIIVMSLNTRLEPLAVEIVAVGGLTACSVDSRDIFKHAVLNNAAFIVCFHNHPTGDPSPSQQDRQITTRLEKAGRILGIPLIDHIIIGEDDFYSFREHEKIAMELPGNVA</sequence>
<feature type="domain" description="MPN" evidence="7">
    <location>
        <begin position="42"/>
        <end position="164"/>
    </location>
</feature>
<name>A0ABQ5M5F2_9FIRM</name>
<evidence type="ECO:0000313" key="9">
    <source>
        <dbReference type="Proteomes" id="UP001419084"/>
    </source>
</evidence>
<gene>
    <name evidence="8" type="ORF">LAD12857_19650</name>
</gene>
<keyword evidence="3" id="KW-0479">Metal-binding</keyword>
<dbReference type="RefSeq" id="WP_346065165.1">
    <property type="nucleotide sequence ID" value="NZ_BRPJ01000033.1"/>
</dbReference>
<organism evidence="8 9">
    <name type="scientific">Lacrimispora amygdalina</name>
    <dbReference type="NCBI Taxonomy" id="253257"/>
    <lineage>
        <taxon>Bacteria</taxon>
        <taxon>Bacillati</taxon>
        <taxon>Bacillota</taxon>
        <taxon>Clostridia</taxon>
        <taxon>Lachnospirales</taxon>
        <taxon>Lachnospiraceae</taxon>
        <taxon>Lacrimispora</taxon>
    </lineage>
</organism>
<accession>A0ABQ5M5F2</accession>
<dbReference type="InterPro" id="IPR001405">
    <property type="entry name" value="UPF0758"/>
</dbReference>
<dbReference type="CDD" id="cd08071">
    <property type="entry name" value="MPN_DUF2466"/>
    <property type="match status" value="1"/>
</dbReference>
<evidence type="ECO:0000313" key="8">
    <source>
        <dbReference type="EMBL" id="GLB30042.1"/>
    </source>
</evidence>
<evidence type="ECO:0000256" key="1">
    <source>
        <dbReference type="ARBA" id="ARBA00010243"/>
    </source>
</evidence>
<evidence type="ECO:0000256" key="6">
    <source>
        <dbReference type="ARBA" id="ARBA00023049"/>
    </source>
</evidence>
<dbReference type="Gene3D" id="3.40.140.10">
    <property type="entry name" value="Cytidine Deaminase, domain 2"/>
    <property type="match status" value="1"/>
</dbReference>
<comment type="caution">
    <text evidence="8">The sequence shown here is derived from an EMBL/GenBank/DDBJ whole genome shotgun (WGS) entry which is preliminary data.</text>
</comment>
<dbReference type="PANTHER" id="PTHR30471:SF3">
    <property type="entry name" value="UPF0758 PROTEIN YEES-RELATED"/>
    <property type="match status" value="1"/>
</dbReference>
<dbReference type="SUPFAM" id="SSF102712">
    <property type="entry name" value="JAB1/MPN domain"/>
    <property type="match status" value="1"/>
</dbReference>
<evidence type="ECO:0000256" key="3">
    <source>
        <dbReference type="ARBA" id="ARBA00022723"/>
    </source>
</evidence>
<proteinExistence type="inferred from homology"/>
<dbReference type="Proteomes" id="UP001419084">
    <property type="component" value="Unassembled WGS sequence"/>
</dbReference>
<evidence type="ECO:0000256" key="4">
    <source>
        <dbReference type="ARBA" id="ARBA00022801"/>
    </source>
</evidence>
<dbReference type="InterPro" id="IPR025657">
    <property type="entry name" value="RadC_JAB"/>
</dbReference>
<evidence type="ECO:0000256" key="2">
    <source>
        <dbReference type="ARBA" id="ARBA00022670"/>
    </source>
</evidence>
<dbReference type="PROSITE" id="PS50249">
    <property type="entry name" value="MPN"/>
    <property type="match status" value="1"/>
</dbReference>
<dbReference type="EMBL" id="BRPJ01000033">
    <property type="protein sequence ID" value="GLB30042.1"/>
    <property type="molecule type" value="Genomic_DNA"/>
</dbReference>
<dbReference type="InterPro" id="IPR037518">
    <property type="entry name" value="MPN"/>
</dbReference>
<dbReference type="PANTHER" id="PTHR30471">
    <property type="entry name" value="DNA REPAIR PROTEIN RADC"/>
    <property type="match status" value="1"/>
</dbReference>
<keyword evidence="4" id="KW-0378">Hydrolase</keyword>
<evidence type="ECO:0000259" key="7">
    <source>
        <dbReference type="PROSITE" id="PS50249"/>
    </source>
</evidence>
<dbReference type="Pfam" id="PF04002">
    <property type="entry name" value="RadC"/>
    <property type="match status" value="1"/>
</dbReference>
<keyword evidence="5" id="KW-0862">Zinc</keyword>
<protein>
    <recommendedName>
        <fullName evidence="7">MPN domain-containing protein</fullName>
    </recommendedName>
</protein>
<keyword evidence="9" id="KW-1185">Reference proteome</keyword>
<keyword evidence="2" id="KW-0645">Protease</keyword>
<evidence type="ECO:0000256" key="5">
    <source>
        <dbReference type="ARBA" id="ARBA00022833"/>
    </source>
</evidence>
<reference evidence="8 9" key="1">
    <citation type="journal article" date="2024" name="Int. J. Syst. Evol. Microbiol.">
        <title>Lacrimispora brassicae sp. nov. isolated from fermented cabbage, and proposal of Clostridium indicum Gundawar et al. 2019 and Clostridium methoxybenzovorans Mechichi et al. 1999 as heterotypic synonyms of Lacrimispora amygdalina (Parshina et al. 2003) Haas and Blanchard 2020 and Lacrimispora indolis (McClung and McCoy 1957) Haas and Blanchard 2020, respectively.</title>
        <authorList>
            <person name="Kobayashi H."/>
            <person name="Tanizawa Y."/>
            <person name="Sakamoto M."/>
            <person name="Ohkuma M."/>
            <person name="Tohno M."/>
        </authorList>
    </citation>
    <scope>NUCLEOTIDE SEQUENCE [LARGE SCALE GENOMIC DNA]</scope>
    <source>
        <strain evidence="8 9">DSM 12857</strain>
    </source>
</reference>
<keyword evidence="6" id="KW-0482">Metalloprotease</keyword>